<dbReference type="Proteomes" id="UP000308197">
    <property type="component" value="Unassembled WGS sequence"/>
</dbReference>
<evidence type="ECO:0000313" key="1">
    <source>
        <dbReference type="EMBL" id="TFK83363.1"/>
    </source>
</evidence>
<sequence>MSARHHCSHARRLRGTSDQLRCVQRSRWRLEKRRFLSFTVRTPANCMSRLDIDTRTRSLHTQTGHPGFQPGVEQRSVLTHTSLEPREVTVSATQGTTVFRYRTSGWLARLSATPFESTCCIRGLVVPREGPTRRHNNAARKTTCGAAGVEQGCWSLADERWPSWNASWQS</sequence>
<gene>
    <name evidence="1" type="ORF">K466DRAFT_264856</name>
</gene>
<protein>
    <submittedName>
        <fullName evidence="1">Uncharacterized protein</fullName>
    </submittedName>
</protein>
<keyword evidence="2" id="KW-1185">Reference proteome</keyword>
<organism evidence="1 2">
    <name type="scientific">Polyporus arcularius HHB13444</name>
    <dbReference type="NCBI Taxonomy" id="1314778"/>
    <lineage>
        <taxon>Eukaryota</taxon>
        <taxon>Fungi</taxon>
        <taxon>Dikarya</taxon>
        <taxon>Basidiomycota</taxon>
        <taxon>Agaricomycotina</taxon>
        <taxon>Agaricomycetes</taxon>
        <taxon>Polyporales</taxon>
        <taxon>Polyporaceae</taxon>
        <taxon>Polyporus</taxon>
    </lineage>
</organism>
<name>A0A5C3PBZ4_9APHY</name>
<reference evidence="1 2" key="1">
    <citation type="journal article" date="2019" name="Nat. Ecol. Evol.">
        <title>Megaphylogeny resolves global patterns of mushroom evolution.</title>
        <authorList>
            <person name="Varga T."/>
            <person name="Krizsan K."/>
            <person name="Foldi C."/>
            <person name="Dima B."/>
            <person name="Sanchez-Garcia M."/>
            <person name="Sanchez-Ramirez S."/>
            <person name="Szollosi G.J."/>
            <person name="Szarkandi J.G."/>
            <person name="Papp V."/>
            <person name="Albert L."/>
            <person name="Andreopoulos W."/>
            <person name="Angelini C."/>
            <person name="Antonin V."/>
            <person name="Barry K.W."/>
            <person name="Bougher N.L."/>
            <person name="Buchanan P."/>
            <person name="Buyck B."/>
            <person name="Bense V."/>
            <person name="Catcheside P."/>
            <person name="Chovatia M."/>
            <person name="Cooper J."/>
            <person name="Damon W."/>
            <person name="Desjardin D."/>
            <person name="Finy P."/>
            <person name="Geml J."/>
            <person name="Haridas S."/>
            <person name="Hughes K."/>
            <person name="Justo A."/>
            <person name="Karasinski D."/>
            <person name="Kautmanova I."/>
            <person name="Kiss B."/>
            <person name="Kocsube S."/>
            <person name="Kotiranta H."/>
            <person name="LaButti K.M."/>
            <person name="Lechner B.E."/>
            <person name="Liimatainen K."/>
            <person name="Lipzen A."/>
            <person name="Lukacs Z."/>
            <person name="Mihaltcheva S."/>
            <person name="Morgado L.N."/>
            <person name="Niskanen T."/>
            <person name="Noordeloos M.E."/>
            <person name="Ohm R.A."/>
            <person name="Ortiz-Santana B."/>
            <person name="Ovrebo C."/>
            <person name="Racz N."/>
            <person name="Riley R."/>
            <person name="Savchenko A."/>
            <person name="Shiryaev A."/>
            <person name="Soop K."/>
            <person name="Spirin V."/>
            <person name="Szebenyi C."/>
            <person name="Tomsovsky M."/>
            <person name="Tulloss R.E."/>
            <person name="Uehling J."/>
            <person name="Grigoriev I.V."/>
            <person name="Vagvolgyi C."/>
            <person name="Papp T."/>
            <person name="Martin F.M."/>
            <person name="Miettinen O."/>
            <person name="Hibbett D.S."/>
            <person name="Nagy L.G."/>
        </authorList>
    </citation>
    <scope>NUCLEOTIDE SEQUENCE [LARGE SCALE GENOMIC DNA]</scope>
    <source>
        <strain evidence="1 2">HHB13444</strain>
    </source>
</reference>
<proteinExistence type="predicted"/>
<dbReference type="EMBL" id="ML211399">
    <property type="protein sequence ID" value="TFK83363.1"/>
    <property type="molecule type" value="Genomic_DNA"/>
</dbReference>
<dbReference type="AlphaFoldDB" id="A0A5C3PBZ4"/>
<dbReference type="InParanoid" id="A0A5C3PBZ4"/>
<accession>A0A5C3PBZ4</accession>
<evidence type="ECO:0000313" key="2">
    <source>
        <dbReference type="Proteomes" id="UP000308197"/>
    </source>
</evidence>